<dbReference type="CDD" id="cd00201">
    <property type="entry name" value="WW"/>
    <property type="match status" value="1"/>
</dbReference>
<feature type="region of interest" description="Disordered" evidence="1">
    <location>
        <begin position="41"/>
        <end position="215"/>
    </location>
</feature>
<evidence type="ECO:0000313" key="4">
    <source>
        <dbReference type="Proteomes" id="UP001165085"/>
    </source>
</evidence>
<accession>A0A9W7AIV6</accession>
<evidence type="ECO:0000256" key="1">
    <source>
        <dbReference type="SAM" id="MobiDB-lite"/>
    </source>
</evidence>
<feature type="domain" description="WW" evidence="2">
    <location>
        <begin position="12"/>
        <end position="46"/>
    </location>
</feature>
<dbReference type="InterPro" id="IPR036020">
    <property type="entry name" value="WW_dom_sf"/>
</dbReference>
<feature type="compositionally biased region" description="Acidic residues" evidence="1">
    <location>
        <begin position="434"/>
        <end position="452"/>
    </location>
</feature>
<dbReference type="AlphaFoldDB" id="A0A9W7AIV6"/>
<feature type="compositionally biased region" description="Basic and acidic residues" evidence="1">
    <location>
        <begin position="107"/>
        <end position="117"/>
    </location>
</feature>
<keyword evidence="4" id="KW-1185">Reference proteome</keyword>
<dbReference type="SUPFAM" id="SSF51045">
    <property type="entry name" value="WW domain"/>
    <property type="match status" value="1"/>
</dbReference>
<feature type="compositionally biased region" description="Basic and acidic residues" evidence="1">
    <location>
        <begin position="87"/>
        <end position="96"/>
    </location>
</feature>
<dbReference type="EMBL" id="BRXY01000126">
    <property type="protein sequence ID" value="GMH68575.1"/>
    <property type="molecule type" value="Genomic_DNA"/>
</dbReference>
<sequence>MDLNNTGVPLPPAVPDPWDAVYDAEEQKYYFMNRETCEAQWEIPSATDDDDNDDDMPPLIFDDKEEDDIGDKGEGEDGGPNALLRQLAEERRKRQEGNTGEEGGEGDCEKLKNDEWHTPPQSPNNNNNNNVREIDNPYPPAFQFGVQNDPNRDPNKDPNRDPNKDDGPSKFSFKTSPDFQPAPTFSAASDRNPNSKKKKKLTGAGRFSRSNHHQISTTKRLVPLRNCKMACTFELPPTYSDVPLSDYTYSRSTLTCLICWSDTSSAEVLTQCCKVPVHNEEEQEQERGRGEVEDAAERFIQMILGGQGLGGQNLFMRNLGAGFIRGDLGSYFGRGDEDDEEEDDEEGAGDENDDGNSTDSSLPSLLDPLSSEEGQGDDDDMDSLPSLRDPSSSDDEAYVRRDGSRNSRTPRTLAGPPGSDAANPNRQFRRVNIEVEEDDDEDEGEDEEDDEEDGRRLNEVD</sequence>
<feature type="compositionally biased region" description="Acidic residues" evidence="1">
    <location>
        <begin position="336"/>
        <end position="356"/>
    </location>
</feature>
<feature type="compositionally biased region" description="Low complexity" evidence="1">
    <location>
        <begin position="359"/>
        <end position="373"/>
    </location>
</feature>
<feature type="compositionally biased region" description="Basic and acidic residues" evidence="1">
    <location>
        <begin position="150"/>
        <end position="168"/>
    </location>
</feature>
<evidence type="ECO:0000259" key="2">
    <source>
        <dbReference type="PROSITE" id="PS50020"/>
    </source>
</evidence>
<dbReference type="InterPro" id="IPR001202">
    <property type="entry name" value="WW_dom"/>
</dbReference>
<dbReference type="PROSITE" id="PS50020">
    <property type="entry name" value="WW_DOMAIN_2"/>
    <property type="match status" value="1"/>
</dbReference>
<organism evidence="3 4">
    <name type="scientific">Triparma strigata</name>
    <dbReference type="NCBI Taxonomy" id="1606541"/>
    <lineage>
        <taxon>Eukaryota</taxon>
        <taxon>Sar</taxon>
        <taxon>Stramenopiles</taxon>
        <taxon>Ochrophyta</taxon>
        <taxon>Bolidophyceae</taxon>
        <taxon>Parmales</taxon>
        <taxon>Triparmaceae</taxon>
        <taxon>Triparma</taxon>
    </lineage>
</organism>
<name>A0A9W7AIV6_9STRA</name>
<dbReference type="Pfam" id="PF00397">
    <property type="entry name" value="WW"/>
    <property type="match status" value="1"/>
</dbReference>
<comment type="caution">
    <text evidence="3">The sequence shown here is derived from an EMBL/GenBank/DDBJ whole genome shotgun (WGS) entry which is preliminary data.</text>
</comment>
<reference evidence="4" key="1">
    <citation type="journal article" date="2023" name="Commun. Biol.">
        <title>Genome analysis of Parmales, the sister group of diatoms, reveals the evolutionary specialization of diatoms from phago-mixotrophs to photoautotrophs.</title>
        <authorList>
            <person name="Ban H."/>
            <person name="Sato S."/>
            <person name="Yoshikawa S."/>
            <person name="Yamada K."/>
            <person name="Nakamura Y."/>
            <person name="Ichinomiya M."/>
            <person name="Sato N."/>
            <person name="Blanc-Mathieu R."/>
            <person name="Endo H."/>
            <person name="Kuwata A."/>
            <person name="Ogata H."/>
        </authorList>
    </citation>
    <scope>NUCLEOTIDE SEQUENCE [LARGE SCALE GENOMIC DNA]</scope>
    <source>
        <strain evidence="4">NIES 3701</strain>
    </source>
</reference>
<evidence type="ECO:0000313" key="3">
    <source>
        <dbReference type="EMBL" id="GMH68575.1"/>
    </source>
</evidence>
<feature type="region of interest" description="Disordered" evidence="1">
    <location>
        <begin position="332"/>
        <end position="461"/>
    </location>
</feature>
<dbReference type="Proteomes" id="UP001165085">
    <property type="component" value="Unassembled WGS sequence"/>
</dbReference>
<proteinExistence type="predicted"/>
<feature type="compositionally biased region" description="Acidic residues" evidence="1">
    <location>
        <begin position="47"/>
        <end position="56"/>
    </location>
</feature>
<dbReference type="Gene3D" id="2.20.70.10">
    <property type="match status" value="1"/>
</dbReference>
<protein>
    <recommendedName>
        <fullName evidence="2">WW domain-containing protein</fullName>
    </recommendedName>
</protein>
<dbReference type="OrthoDB" id="2367685at2759"/>
<gene>
    <name evidence="3" type="ORF">TrST_g11989</name>
</gene>